<reference evidence="2" key="1">
    <citation type="submission" date="2020-05" db="EMBL/GenBank/DDBJ databases">
        <authorList>
            <person name="Chiriac C."/>
            <person name="Salcher M."/>
            <person name="Ghai R."/>
            <person name="Kavagutti S V."/>
        </authorList>
    </citation>
    <scope>NUCLEOTIDE SEQUENCE</scope>
</reference>
<keyword evidence="1" id="KW-1133">Transmembrane helix</keyword>
<name>A0A6J6BXN2_9ZZZZ</name>
<gene>
    <name evidence="2" type="ORF">UFOPK1353_01071</name>
</gene>
<keyword evidence="1" id="KW-0472">Membrane</keyword>
<evidence type="ECO:0000313" key="2">
    <source>
        <dbReference type="EMBL" id="CAB4543545.1"/>
    </source>
</evidence>
<organism evidence="2">
    <name type="scientific">freshwater metagenome</name>
    <dbReference type="NCBI Taxonomy" id="449393"/>
    <lineage>
        <taxon>unclassified sequences</taxon>
        <taxon>metagenomes</taxon>
        <taxon>ecological metagenomes</taxon>
    </lineage>
</organism>
<dbReference type="AlphaFoldDB" id="A0A6J6BXN2"/>
<dbReference type="EMBL" id="CAEZSE010000207">
    <property type="protein sequence ID" value="CAB4543545.1"/>
    <property type="molecule type" value="Genomic_DNA"/>
</dbReference>
<keyword evidence="1" id="KW-0812">Transmembrane</keyword>
<feature type="transmembrane region" description="Helical" evidence="1">
    <location>
        <begin position="45"/>
        <end position="64"/>
    </location>
</feature>
<feature type="transmembrane region" description="Helical" evidence="1">
    <location>
        <begin position="12"/>
        <end position="33"/>
    </location>
</feature>
<feature type="transmembrane region" description="Helical" evidence="1">
    <location>
        <begin position="76"/>
        <end position="97"/>
    </location>
</feature>
<proteinExistence type="predicted"/>
<protein>
    <submittedName>
        <fullName evidence="2">Unannotated protein</fullName>
    </submittedName>
</protein>
<sequence>MLIAVFTASANQINATLAGTATLVACAFALITFDRWQLRGQSHDLAWTIAMILFAVGSLALWWAETTGWTLFIFRIFFVSGAVLNVAWLALGTIYLLTGKTTGDHVRKCLTSLSTFSIGVVLIAPAKREIVDGEFPSARQLFGVTPRILAAVGSGVPALIIIFGALWSTFRVIQKSTPSMAQKNVRIVKSPKRLAIGNVLVATGTIVLSASGSLAGRLGKDRAFAVTLLIGLCILFSGFLVASNSTRSITKDNSSASNS</sequence>
<feature type="transmembrane region" description="Helical" evidence="1">
    <location>
        <begin position="148"/>
        <end position="173"/>
    </location>
</feature>
<feature type="transmembrane region" description="Helical" evidence="1">
    <location>
        <begin position="194"/>
        <end position="216"/>
    </location>
</feature>
<evidence type="ECO:0000256" key="1">
    <source>
        <dbReference type="SAM" id="Phobius"/>
    </source>
</evidence>
<accession>A0A6J6BXN2</accession>
<feature type="transmembrane region" description="Helical" evidence="1">
    <location>
        <begin position="222"/>
        <end position="242"/>
    </location>
</feature>